<evidence type="ECO:0000256" key="13">
    <source>
        <dbReference type="RuleBase" id="RU000688"/>
    </source>
</evidence>
<dbReference type="PANTHER" id="PTHR24234">
    <property type="entry name" value="LYSOPHOSPHATIDIC ACID RECEPTOR 5/SPHINGOSYLPHOSPHORYLCHOLINE RECEPTOR"/>
    <property type="match status" value="1"/>
</dbReference>
<feature type="transmembrane region" description="Helical" evidence="14">
    <location>
        <begin position="279"/>
        <end position="301"/>
    </location>
</feature>
<dbReference type="GO" id="GO:0004992">
    <property type="term" value="F:platelet activating factor receptor activity"/>
    <property type="evidence" value="ECO:0007669"/>
    <property type="project" value="InterPro"/>
</dbReference>
<evidence type="ECO:0000256" key="7">
    <source>
        <dbReference type="ARBA" id="ARBA00023040"/>
    </source>
</evidence>
<name>A0A4W3HX83_CALMI</name>
<dbReference type="AlphaFoldDB" id="A0A4W3HX83"/>
<dbReference type="InterPro" id="IPR000276">
    <property type="entry name" value="GPCR_Rhodpsn"/>
</dbReference>
<dbReference type="Ensembl" id="ENSCMIT00000020262.1">
    <property type="protein sequence ID" value="ENSCMIP00000019890.1"/>
    <property type="gene ID" value="ENSCMIG00000009238.1"/>
</dbReference>
<reference evidence="17" key="2">
    <citation type="journal article" date="2007" name="PLoS Biol.">
        <title>Survey sequencing and comparative analysis of the elephant shark (Callorhinchus milii) genome.</title>
        <authorList>
            <person name="Venkatesh B."/>
            <person name="Kirkness E.F."/>
            <person name="Loh Y.H."/>
            <person name="Halpern A.L."/>
            <person name="Lee A.P."/>
            <person name="Johnson J."/>
            <person name="Dandona N."/>
            <person name="Viswanathan L.D."/>
            <person name="Tay A."/>
            <person name="Venter J.C."/>
            <person name="Strausberg R.L."/>
            <person name="Brenner S."/>
        </authorList>
    </citation>
    <scope>NUCLEOTIDE SEQUENCE [LARGE SCALE GENOMIC DNA]</scope>
</reference>
<dbReference type="InterPro" id="IPR002282">
    <property type="entry name" value="PAF_rcpt"/>
</dbReference>
<dbReference type="Pfam" id="PF00001">
    <property type="entry name" value="7tm_1"/>
    <property type="match status" value="1"/>
</dbReference>
<dbReference type="SUPFAM" id="SSF81321">
    <property type="entry name" value="Family A G protein-coupled receptor-like"/>
    <property type="match status" value="1"/>
</dbReference>
<keyword evidence="9" id="KW-1015">Disulfide bond</keyword>
<keyword evidence="7 13" id="KW-0297">G-protein coupled receptor</keyword>
<evidence type="ECO:0000313" key="17">
    <source>
        <dbReference type="Proteomes" id="UP000314986"/>
    </source>
</evidence>
<dbReference type="PRINTS" id="PR00237">
    <property type="entry name" value="GPCRRHODOPSN"/>
</dbReference>
<keyword evidence="12 13" id="KW-0807">Transducer</keyword>
<feature type="transmembrane region" description="Helical" evidence="14">
    <location>
        <begin position="191"/>
        <end position="214"/>
    </location>
</feature>
<dbReference type="InterPro" id="IPR017452">
    <property type="entry name" value="GPCR_Rhodpsn_7TM"/>
</dbReference>
<dbReference type="GeneTree" id="ENSGT01040000240444"/>
<evidence type="ECO:0000256" key="9">
    <source>
        <dbReference type="ARBA" id="ARBA00023157"/>
    </source>
</evidence>
<feature type="transmembrane region" description="Helical" evidence="14">
    <location>
        <begin position="53"/>
        <end position="75"/>
    </location>
</feature>
<dbReference type="Proteomes" id="UP000314986">
    <property type="component" value="Unassembled WGS sequence"/>
</dbReference>
<keyword evidence="4" id="KW-1003">Cell membrane</keyword>
<reference evidence="17" key="1">
    <citation type="journal article" date="2006" name="Science">
        <title>Ancient noncoding elements conserved in the human genome.</title>
        <authorList>
            <person name="Venkatesh B."/>
            <person name="Kirkness E.F."/>
            <person name="Loh Y.H."/>
            <person name="Halpern A.L."/>
            <person name="Lee A.P."/>
            <person name="Johnson J."/>
            <person name="Dandona N."/>
            <person name="Viswanathan L.D."/>
            <person name="Tay A."/>
            <person name="Venter J.C."/>
            <person name="Strausberg R.L."/>
            <person name="Brenner S."/>
        </authorList>
    </citation>
    <scope>NUCLEOTIDE SEQUENCE [LARGE SCALE GENOMIC DNA]</scope>
</reference>
<keyword evidence="6 14" id="KW-1133">Transmembrane helix</keyword>
<feature type="transmembrane region" description="Helical" evidence="14">
    <location>
        <begin position="135"/>
        <end position="156"/>
    </location>
</feature>
<keyword evidence="17" id="KW-1185">Reference proteome</keyword>
<evidence type="ECO:0000259" key="15">
    <source>
        <dbReference type="PROSITE" id="PS50262"/>
    </source>
</evidence>
<dbReference type="PROSITE" id="PS50262">
    <property type="entry name" value="G_PROTEIN_RECEP_F1_2"/>
    <property type="match status" value="1"/>
</dbReference>
<dbReference type="PRINTS" id="PR01153">
    <property type="entry name" value="PAFRECEPTOR"/>
</dbReference>
<keyword evidence="8 14" id="KW-0472">Membrane</keyword>
<evidence type="ECO:0000256" key="1">
    <source>
        <dbReference type="ARBA" id="ARBA00004651"/>
    </source>
</evidence>
<keyword evidence="5 13" id="KW-0812">Transmembrane</keyword>
<dbReference type="PROSITE" id="PS00237">
    <property type="entry name" value="G_PROTEIN_RECEP_F1_1"/>
    <property type="match status" value="1"/>
</dbReference>
<proteinExistence type="inferred from homology"/>
<dbReference type="GO" id="GO:0006935">
    <property type="term" value="P:chemotaxis"/>
    <property type="evidence" value="ECO:0007669"/>
    <property type="project" value="InterPro"/>
</dbReference>
<dbReference type="GO" id="GO:0005886">
    <property type="term" value="C:plasma membrane"/>
    <property type="evidence" value="ECO:0007669"/>
    <property type="project" value="UniProtKB-SubCell"/>
</dbReference>
<keyword evidence="11" id="KW-0325">Glycoprotein</keyword>
<reference evidence="16" key="4">
    <citation type="submission" date="2025-08" db="UniProtKB">
        <authorList>
            <consortium name="Ensembl"/>
        </authorList>
    </citation>
    <scope>IDENTIFICATION</scope>
</reference>
<comment type="similarity">
    <text evidence="13">Belongs to the G-protein coupled receptor 1 family.</text>
</comment>
<evidence type="ECO:0000256" key="4">
    <source>
        <dbReference type="ARBA" id="ARBA00022475"/>
    </source>
</evidence>
<keyword evidence="10 13" id="KW-0675">Receptor</keyword>
<dbReference type="Gene3D" id="1.20.1070.10">
    <property type="entry name" value="Rhodopsin 7-helix transmembrane proteins"/>
    <property type="match status" value="1"/>
</dbReference>
<evidence type="ECO:0000256" key="8">
    <source>
        <dbReference type="ARBA" id="ARBA00023136"/>
    </source>
</evidence>
<dbReference type="PANTHER" id="PTHR24234:SF6">
    <property type="entry name" value="LYSOPHOSPHATIDIC ACID RECEPTOR 5"/>
    <property type="match status" value="1"/>
</dbReference>
<comment type="subcellular location">
    <subcellularLocation>
        <location evidence="1">Cell membrane</location>
        <topology evidence="1">Multi-pass membrane protein</topology>
    </subcellularLocation>
</comment>
<dbReference type="OMA" id="IHIYMIN"/>
<evidence type="ECO:0000256" key="14">
    <source>
        <dbReference type="SAM" id="Phobius"/>
    </source>
</evidence>
<feature type="domain" description="G-protein coupled receptors family 1 profile" evidence="15">
    <location>
        <begin position="33"/>
        <end position="298"/>
    </location>
</feature>
<evidence type="ECO:0000313" key="16">
    <source>
        <dbReference type="Ensembl" id="ENSCMIP00000019890.1"/>
    </source>
</evidence>
<evidence type="ECO:0000256" key="10">
    <source>
        <dbReference type="ARBA" id="ARBA00023170"/>
    </source>
</evidence>
<accession>A0A4W3HX83</accession>
<sequence>PQANSSYFFNTSEFRYIVFPVIYSFIFALGLPANLAALWFLIRRNSNKELSEVKIYMINLTAADLLFIIFLPLWIKYYIQEGNWTSSSFLCSLNGSLFYINTYSSVYFLALISFNRYRAVVHPLRAAQLRQKMRGFIISTGIWIVTIAWSLPVLIYHKEHLNRSNNSNKFRCFENYQDMNSVFKLKVTHSLVLICFVIAFGVVIVTCILILQVLSATQQALGSAQRNLKNRAFRMVIAVMMIFIICFVPHHLLQVPWLLLVLDVWKTEDCKFRKNINDIHQVTSCLMSINCILDPIMYCFLTTNFKQYITQFMQTCRALNAPLSKETPTKEERSSSSLTSCGSNYQLTIVKLDEQDLG</sequence>
<organism evidence="16 17">
    <name type="scientific">Callorhinchus milii</name>
    <name type="common">Ghost shark</name>
    <dbReference type="NCBI Taxonomy" id="7868"/>
    <lineage>
        <taxon>Eukaryota</taxon>
        <taxon>Metazoa</taxon>
        <taxon>Chordata</taxon>
        <taxon>Craniata</taxon>
        <taxon>Vertebrata</taxon>
        <taxon>Chondrichthyes</taxon>
        <taxon>Holocephali</taxon>
        <taxon>Chimaeriformes</taxon>
        <taxon>Callorhinchidae</taxon>
        <taxon>Callorhinchus</taxon>
    </lineage>
</organism>
<feature type="transmembrane region" description="Helical" evidence="14">
    <location>
        <begin position="95"/>
        <end position="114"/>
    </location>
</feature>
<evidence type="ECO:0000256" key="5">
    <source>
        <dbReference type="ARBA" id="ARBA00022692"/>
    </source>
</evidence>
<evidence type="ECO:0000256" key="3">
    <source>
        <dbReference type="ARBA" id="ARBA00016224"/>
    </source>
</evidence>
<evidence type="ECO:0000256" key="2">
    <source>
        <dbReference type="ARBA" id="ARBA00011145"/>
    </source>
</evidence>
<evidence type="ECO:0000256" key="11">
    <source>
        <dbReference type="ARBA" id="ARBA00023180"/>
    </source>
</evidence>
<reference evidence="16" key="5">
    <citation type="submission" date="2025-09" db="UniProtKB">
        <authorList>
            <consortium name="Ensembl"/>
        </authorList>
    </citation>
    <scope>IDENTIFICATION</scope>
</reference>
<feature type="transmembrane region" description="Helical" evidence="14">
    <location>
        <begin position="16"/>
        <end position="41"/>
    </location>
</feature>
<reference evidence="17" key="3">
    <citation type="journal article" date="2014" name="Nature">
        <title>Elephant shark genome provides unique insights into gnathostome evolution.</title>
        <authorList>
            <consortium name="International Elephant Shark Genome Sequencing Consortium"/>
            <person name="Venkatesh B."/>
            <person name="Lee A.P."/>
            <person name="Ravi V."/>
            <person name="Maurya A.K."/>
            <person name="Lian M.M."/>
            <person name="Swann J.B."/>
            <person name="Ohta Y."/>
            <person name="Flajnik M.F."/>
            <person name="Sutoh Y."/>
            <person name="Kasahara M."/>
            <person name="Hoon S."/>
            <person name="Gangu V."/>
            <person name="Roy S.W."/>
            <person name="Irimia M."/>
            <person name="Korzh V."/>
            <person name="Kondrychyn I."/>
            <person name="Lim Z.W."/>
            <person name="Tay B.H."/>
            <person name="Tohari S."/>
            <person name="Kong K.W."/>
            <person name="Ho S."/>
            <person name="Lorente-Galdos B."/>
            <person name="Quilez J."/>
            <person name="Marques-Bonet T."/>
            <person name="Raney B.J."/>
            <person name="Ingham P.W."/>
            <person name="Tay A."/>
            <person name="Hillier L.W."/>
            <person name="Minx P."/>
            <person name="Boehm T."/>
            <person name="Wilson R.K."/>
            <person name="Brenner S."/>
            <person name="Warren W.C."/>
        </authorList>
    </citation>
    <scope>NUCLEOTIDE SEQUENCE [LARGE SCALE GENOMIC DNA]</scope>
</reference>
<comment type="subunit">
    <text evidence="2">Interacts with ARRB1.</text>
</comment>
<evidence type="ECO:0000256" key="12">
    <source>
        <dbReference type="ARBA" id="ARBA00023224"/>
    </source>
</evidence>
<evidence type="ECO:0000256" key="6">
    <source>
        <dbReference type="ARBA" id="ARBA00022989"/>
    </source>
</evidence>
<protein>
    <recommendedName>
        <fullName evidence="3">Platelet-activating factor receptor</fullName>
    </recommendedName>
</protein>
<feature type="transmembrane region" description="Helical" evidence="14">
    <location>
        <begin position="235"/>
        <end position="259"/>
    </location>
</feature>
<dbReference type="GO" id="GO:0048266">
    <property type="term" value="P:behavioral response to pain"/>
    <property type="evidence" value="ECO:0007669"/>
    <property type="project" value="TreeGrafter"/>
</dbReference>